<dbReference type="EMBL" id="BK067788">
    <property type="protein sequence ID" value="DBA51991.1"/>
    <property type="molecule type" value="Genomic_DNA"/>
</dbReference>
<evidence type="ECO:0000313" key="1">
    <source>
        <dbReference type="EMBL" id="DBA51991.1"/>
    </source>
</evidence>
<organism evidence="1">
    <name type="scientific">Nitrosopumilaceae spindle-shaped virus</name>
    <dbReference type="NCBI Taxonomy" id="3065433"/>
    <lineage>
        <taxon>Viruses</taxon>
    </lineage>
</organism>
<sequence length="84" mass="9648">MTTPSQRIHELTTRQVYYGSSMTIKLNAVNGKWNYTIWGWRDFAGKAVKFVIKMGKYDGQDPDELFQVALLELGIKRIKLGVPQ</sequence>
<name>A0AAT9J9V9_9VIRU</name>
<reference evidence="1" key="1">
    <citation type="journal article" date="2024" name="Environ. Microbiol. Rep.">
        <title>Hiding in plain sight: The discovery of complete genomes of 11 hypothetical spindle-shaped viruses that putatively infect mesophilic ammonia-oxidizing archaea.</title>
        <authorList>
            <person name="Ni Y."/>
            <person name="Xu T."/>
            <person name="Yan S."/>
            <person name="Chen L."/>
            <person name="Wang Y."/>
        </authorList>
    </citation>
    <scope>NUCLEOTIDE SEQUENCE</scope>
    <source>
        <strain evidence="1">NTM1</strain>
    </source>
</reference>
<accession>A0AAT9J9V9</accession>
<proteinExistence type="predicted"/>
<reference evidence="1" key="2">
    <citation type="submission" date="2024-03" db="EMBL/GenBank/DDBJ databases">
        <authorList>
            <person name="Ni Y."/>
            <person name="Xu T."/>
            <person name="Yan S."/>
            <person name="Chen L."/>
            <person name="Wang Y."/>
        </authorList>
    </citation>
    <scope>NUCLEOTIDE SEQUENCE</scope>
    <source>
        <strain evidence="1">NTM1</strain>
    </source>
</reference>
<protein>
    <submittedName>
        <fullName evidence="1">ORF33</fullName>
    </submittedName>
</protein>